<evidence type="ECO:0000256" key="3">
    <source>
        <dbReference type="ARBA" id="ARBA00022764"/>
    </source>
</evidence>
<reference evidence="5 6" key="1">
    <citation type="submission" date="2024-06" db="EMBL/GenBank/DDBJ databases">
        <title>Thioclava kandeliae sp. nov. from a rhizosphere soil sample of Kandelia candel in a mangrove.</title>
        <authorList>
            <person name="Mu T."/>
        </authorList>
    </citation>
    <scope>NUCLEOTIDE SEQUENCE [LARGE SCALE GENOMIC DNA]</scope>
    <source>
        <strain evidence="5 6">CPCC 100088</strain>
    </source>
</reference>
<dbReference type="InterPro" id="IPR038404">
    <property type="entry name" value="TRAP_DctP_sf"/>
</dbReference>
<keyword evidence="6" id="KW-1185">Reference proteome</keyword>
<dbReference type="EMBL" id="JAYWLC010000035">
    <property type="protein sequence ID" value="MER5173900.1"/>
    <property type="molecule type" value="Genomic_DNA"/>
</dbReference>
<dbReference type="InterPro" id="IPR018389">
    <property type="entry name" value="DctP_fam"/>
</dbReference>
<comment type="subcellular location">
    <subcellularLocation>
        <location evidence="1">Periplasm</location>
    </subcellularLocation>
</comment>
<dbReference type="PANTHER" id="PTHR33376">
    <property type="match status" value="1"/>
</dbReference>
<evidence type="ECO:0000256" key="4">
    <source>
        <dbReference type="SAM" id="SignalP"/>
    </source>
</evidence>
<feature type="chain" id="PRO_5047536662" evidence="4">
    <location>
        <begin position="28"/>
        <end position="331"/>
    </location>
</feature>
<accession>A0ABV1SME2</accession>
<dbReference type="NCBIfam" id="NF037995">
    <property type="entry name" value="TRAP_S1"/>
    <property type="match status" value="1"/>
</dbReference>
<dbReference type="CDD" id="cd13665">
    <property type="entry name" value="PBP2_TRAP_Dctp3_4"/>
    <property type="match status" value="1"/>
</dbReference>
<protein>
    <submittedName>
        <fullName evidence="5">TRAP transporter substrate-binding protein</fullName>
    </submittedName>
</protein>
<dbReference type="RefSeq" id="WP_350939197.1">
    <property type="nucleotide sequence ID" value="NZ_JAYWLC010000035.1"/>
</dbReference>
<evidence type="ECO:0000313" key="6">
    <source>
        <dbReference type="Proteomes" id="UP001438953"/>
    </source>
</evidence>
<sequence length="331" mass="34881">MTIRTLFASAALGALSLNVGISGSASAEELKFANFMPAGHPYVGSTFQPFADAVAQGTDGAVTVKLYNGGELGAGPVEQYGRVTDGVAELAVSLPGYTASQFPLTLLAELPGVLEEATGTDTLENHLDLFGKEYRRVHLVSLWSSAENLLFTRNKAVHTPADLKGMKIRVPSRNTGVMVEAWGATPVSMPVSEIYNAMQTGVIDGAMIDGTGINAFKLGEVSNYITKGMETTNSPFFIVMNRDAYNDLTDEQKAVLDAAGREAAEHGQASQLAVAKKGLESFAAMDGKEVITLTDDEAKAFDELSAKAVDTIVAGTGGDAQQIVETLKADH</sequence>
<feature type="signal peptide" evidence="4">
    <location>
        <begin position="1"/>
        <end position="27"/>
    </location>
</feature>
<gene>
    <name evidence="5" type="ORF">VSX56_19275</name>
</gene>
<name>A0ABV1SME2_9RHOB</name>
<dbReference type="Proteomes" id="UP001438953">
    <property type="component" value="Unassembled WGS sequence"/>
</dbReference>
<dbReference type="PANTHER" id="PTHR33376:SF15">
    <property type="entry name" value="BLL6794 PROTEIN"/>
    <property type="match status" value="1"/>
</dbReference>
<keyword evidence="3" id="KW-0574">Periplasm</keyword>
<comment type="caution">
    <text evidence="5">The sequence shown here is derived from an EMBL/GenBank/DDBJ whole genome shotgun (WGS) entry which is preliminary data.</text>
</comment>
<dbReference type="SUPFAM" id="SSF53850">
    <property type="entry name" value="Periplasmic binding protein-like II"/>
    <property type="match status" value="1"/>
</dbReference>
<dbReference type="Pfam" id="PF03480">
    <property type="entry name" value="DctP"/>
    <property type="match status" value="1"/>
</dbReference>
<evidence type="ECO:0000256" key="2">
    <source>
        <dbReference type="ARBA" id="ARBA00022729"/>
    </source>
</evidence>
<organism evidence="5 6">
    <name type="scientific">Thioclava kandeliae</name>
    <dbReference type="NCBI Taxonomy" id="3070818"/>
    <lineage>
        <taxon>Bacteria</taxon>
        <taxon>Pseudomonadati</taxon>
        <taxon>Pseudomonadota</taxon>
        <taxon>Alphaproteobacteria</taxon>
        <taxon>Rhodobacterales</taxon>
        <taxon>Paracoccaceae</taxon>
        <taxon>Thioclava</taxon>
    </lineage>
</organism>
<proteinExistence type="predicted"/>
<evidence type="ECO:0000256" key="1">
    <source>
        <dbReference type="ARBA" id="ARBA00004418"/>
    </source>
</evidence>
<keyword evidence="2 4" id="KW-0732">Signal</keyword>
<dbReference type="Gene3D" id="3.40.190.170">
    <property type="entry name" value="Bacterial extracellular solute-binding protein, family 7"/>
    <property type="match status" value="1"/>
</dbReference>
<evidence type="ECO:0000313" key="5">
    <source>
        <dbReference type="EMBL" id="MER5173900.1"/>
    </source>
</evidence>